<feature type="non-terminal residue" evidence="1">
    <location>
        <position position="1"/>
    </location>
</feature>
<evidence type="ECO:0000313" key="1">
    <source>
        <dbReference type="EMBL" id="KAJ9591857.1"/>
    </source>
</evidence>
<feature type="non-terminal residue" evidence="1">
    <location>
        <position position="58"/>
    </location>
</feature>
<dbReference type="AlphaFoldDB" id="A0AAD8A4Z6"/>
<reference evidence="1" key="2">
    <citation type="submission" date="2023-05" db="EMBL/GenBank/DDBJ databases">
        <authorList>
            <person name="Fouks B."/>
        </authorList>
    </citation>
    <scope>NUCLEOTIDE SEQUENCE</scope>
    <source>
        <strain evidence="1">Stay&amp;Tobe</strain>
        <tissue evidence="1">Testes</tissue>
    </source>
</reference>
<sequence>NSVRRLRLFSLEAFSSATPLNESVPSLFCIDRAVAVLVSSRIRFCKHCPLSFLDQNNL</sequence>
<proteinExistence type="predicted"/>
<keyword evidence="2" id="KW-1185">Reference proteome</keyword>
<accession>A0AAD8A4Z6</accession>
<comment type="caution">
    <text evidence="1">The sequence shown here is derived from an EMBL/GenBank/DDBJ whole genome shotgun (WGS) entry which is preliminary data.</text>
</comment>
<gene>
    <name evidence="1" type="ORF">L9F63_001580</name>
</gene>
<dbReference type="Proteomes" id="UP001233999">
    <property type="component" value="Unassembled WGS sequence"/>
</dbReference>
<evidence type="ECO:0000313" key="2">
    <source>
        <dbReference type="Proteomes" id="UP001233999"/>
    </source>
</evidence>
<organism evidence="1 2">
    <name type="scientific">Diploptera punctata</name>
    <name type="common">Pacific beetle cockroach</name>
    <dbReference type="NCBI Taxonomy" id="6984"/>
    <lineage>
        <taxon>Eukaryota</taxon>
        <taxon>Metazoa</taxon>
        <taxon>Ecdysozoa</taxon>
        <taxon>Arthropoda</taxon>
        <taxon>Hexapoda</taxon>
        <taxon>Insecta</taxon>
        <taxon>Pterygota</taxon>
        <taxon>Neoptera</taxon>
        <taxon>Polyneoptera</taxon>
        <taxon>Dictyoptera</taxon>
        <taxon>Blattodea</taxon>
        <taxon>Blaberoidea</taxon>
        <taxon>Blaberidae</taxon>
        <taxon>Diplopterinae</taxon>
        <taxon>Diploptera</taxon>
    </lineage>
</organism>
<name>A0AAD8A4Z6_DIPPU</name>
<dbReference type="EMBL" id="JASPKZ010003854">
    <property type="protein sequence ID" value="KAJ9591857.1"/>
    <property type="molecule type" value="Genomic_DNA"/>
</dbReference>
<reference evidence="1" key="1">
    <citation type="journal article" date="2023" name="IScience">
        <title>Live-bearing cockroach genome reveals convergent evolutionary mechanisms linked to viviparity in insects and beyond.</title>
        <authorList>
            <person name="Fouks B."/>
            <person name="Harrison M.C."/>
            <person name="Mikhailova A.A."/>
            <person name="Marchal E."/>
            <person name="English S."/>
            <person name="Carruthers M."/>
            <person name="Jennings E.C."/>
            <person name="Chiamaka E.L."/>
            <person name="Frigard R.A."/>
            <person name="Pippel M."/>
            <person name="Attardo G.M."/>
            <person name="Benoit J.B."/>
            <person name="Bornberg-Bauer E."/>
            <person name="Tobe S.S."/>
        </authorList>
    </citation>
    <scope>NUCLEOTIDE SEQUENCE</scope>
    <source>
        <strain evidence="1">Stay&amp;Tobe</strain>
    </source>
</reference>
<protein>
    <submittedName>
        <fullName evidence="1">Uncharacterized protein</fullName>
    </submittedName>
</protein>